<dbReference type="PROSITE" id="PS51764">
    <property type="entry name" value="GH26"/>
    <property type="match status" value="1"/>
</dbReference>
<evidence type="ECO:0000256" key="4">
    <source>
        <dbReference type="PROSITE-ProRule" id="PRU01100"/>
    </source>
</evidence>
<dbReference type="RefSeq" id="WP_200353796.1">
    <property type="nucleotide sequence ID" value="NZ_JAENIL010000003.1"/>
</dbReference>
<dbReference type="GO" id="GO:0016985">
    <property type="term" value="F:mannan endo-1,4-beta-mannosidase activity"/>
    <property type="evidence" value="ECO:0007669"/>
    <property type="project" value="InterPro"/>
</dbReference>
<reference evidence="6" key="1">
    <citation type="submission" date="2021-01" db="EMBL/GenBank/DDBJ databases">
        <title>Modified the classification status of verrucomicrobia.</title>
        <authorList>
            <person name="Feng X."/>
        </authorList>
    </citation>
    <scope>NUCLEOTIDE SEQUENCE</scope>
    <source>
        <strain evidence="6">KCTC 13126</strain>
    </source>
</reference>
<gene>
    <name evidence="6" type="ORF">JIN87_01795</name>
</gene>
<feature type="active site" description="Nucleophile" evidence="4">
    <location>
        <position position="248"/>
    </location>
</feature>
<dbReference type="InterPro" id="IPR022790">
    <property type="entry name" value="GH26_dom"/>
</dbReference>
<dbReference type="PROSITE" id="PS51257">
    <property type="entry name" value="PROKAR_LIPOPROTEIN"/>
    <property type="match status" value="1"/>
</dbReference>
<dbReference type="AlphaFoldDB" id="A0A934RSF8"/>
<name>A0A934RSF8_9BACT</name>
<accession>A0A934RSF8</accession>
<keyword evidence="3 4" id="KW-0326">Glycosidase</keyword>
<dbReference type="Proteomes" id="UP000617628">
    <property type="component" value="Unassembled WGS sequence"/>
</dbReference>
<evidence type="ECO:0000313" key="7">
    <source>
        <dbReference type="Proteomes" id="UP000617628"/>
    </source>
</evidence>
<sequence>MKKTLITTFGVGAFLAACSIAQDDFAPRKNFGALYEPVDTVLHGGGQDPAGFLEYAEALGENRYPVAWMTYISLSHSPERILEWGRGVKRDLDATGKDGLMPQVGLNMTGGLDDGTGLDVAIARGDYDAQIKAFCDALELIGRPSFVRIGYEFEGGWNNYSEKGFIGSWIRITKTMRERELPVATVWCSAGGSAGPRPIEEVFAFYPGDEWVDWWGVDVFSANEIPMPWIADFCDLAGEHEMPVMLGEVTPRYVGVLDGQEDWDEWFGPFFEMIRDNPEIKSFCYINWEWAYWSEKLGFQWYDWGDCRIQKNETVLENYRREMDRPLYQHL</sequence>
<feature type="domain" description="GH26" evidence="5">
    <location>
        <begin position="6"/>
        <end position="319"/>
    </location>
</feature>
<dbReference type="GO" id="GO:0006080">
    <property type="term" value="P:substituted mannan metabolic process"/>
    <property type="evidence" value="ECO:0007669"/>
    <property type="project" value="InterPro"/>
</dbReference>
<organism evidence="6 7">
    <name type="scientific">Pelagicoccus mobilis</name>
    <dbReference type="NCBI Taxonomy" id="415221"/>
    <lineage>
        <taxon>Bacteria</taxon>
        <taxon>Pseudomonadati</taxon>
        <taxon>Verrucomicrobiota</taxon>
        <taxon>Opitutia</taxon>
        <taxon>Puniceicoccales</taxon>
        <taxon>Pelagicoccaceae</taxon>
        <taxon>Pelagicoccus</taxon>
    </lineage>
</organism>
<dbReference type="PANTHER" id="PTHR40079">
    <property type="entry name" value="MANNAN ENDO-1,4-BETA-MANNOSIDASE E-RELATED"/>
    <property type="match status" value="1"/>
</dbReference>
<dbReference type="EMBL" id="JAENIL010000003">
    <property type="protein sequence ID" value="MBK1875578.1"/>
    <property type="molecule type" value="Genomic_DNA"/>
</dbReference>
<dbReference type="InterPro" id="IPR017853">
    <property type="entry name" value="GH"/>
</dbReference>
<evidence type="ECO:0000256" key="1">
    <source>
        <dbReference type="ARBA" id="ARBA00007754"/>
    </source>
</evidence>
<comment type="caution">
    <text evidence="6">The sequence shown here is derived from an EMBL/GenBank/DDBJ whole genome shotgun (WGS) entry which is preliminary data.</text>
</comment>
<dbReference type="SUPFAM" id="SSF51445">
    <property type="entry name" value="(Trans)glycosidases"/>
    <property type="match status" value="1"/>
</dbReference>
<protein>
    <recommendedName>
        <fullName evidence="5">GH26 domain-containing protein</fullName>
    </recommendedName>
</protein>
<dbReference type="InterPro" id="IPR000805">
    <property type="entry name" value="Glyco_hydro_26"/>
</dbReference>
<proteinExistence type="inferred from homology"/>
<evidence type="ECO:0000256" key="2">
    <source>
        <dbReference type="ARBA" id="ARBA00022801"/>
    </source>
</evidence>
<keyword evidence="7" id="KW-1185">Reference proteome</keyword>
<comment type="similarity">
    <text evidence="1 4">Belongs to the glycosyl hydrolase 26 family.</text>
</comment>
<feature type="active site" description="Proton donor" evidence="4">
    <location>
        <position position="152"/>
    </location>
</feature>
<dbReference type="Gene3D" id="3.20.20.80">
    <property type="entry name" value="Glycosidases"/>
    <property type="match status" value="1"/>
</dbReference>
<evidence type="ECO:0000259" key="5">
    <source>
        <dbReference type="PROSITE" id="PS51764"/>
    </source>
</evidence>
<keyword evidence="2 4" id="KW-0378">Hydrolase</keyword>
<evidence type="ECO:0000256" key="3">
    <source>
        <dbReference type="ARBA" id="ARBA00023295"/>
    </source>
</evidence>
<evidence type="ECO:0000313" key="6">
    <source>
        <dbReference type="EMBL" id="MBK1875578.1"/>
    </source>
</evidence>
<dbReference type="PANTHER" id="PTHR40079:SF4">
    <property type="entry name" value="GH26 DOMAIN-CONTAINING PROTEIN-RELATED"/>
    <property type="match status" value="1"/>
</dbReference>